<keyword evidence="2" id="KW-1185">Reference proteome</keyword>
<gene>
    <name evidence="1" type="ORF">NQ317_012616</name>
</gene>
<dbReference type="EMBL" id="JAPWTJ010000460">
    <property type="protein sequence ID" value="KAJ8978258.1"/>
    <property type="molecule type" value="Genomic_DNA"/>
</dbReference>
<sequence length="68" mass="7532">MTGGRTSSRSCPVLDWSRLVSYEKRKKKKKKKTGPLILTPPTKILGSISLPTGKISTKKILCLLDYIA</sequence>
<evidence type="ECO:0000313" key="2">
    <source>
        <dbReference type="Proteomes" id="UP001162164"/>
    </source>
</evidence>
<reference evidence="1" key="1">
    <citation type="journal article" date="2023" name="Insect Mol. Biol.">
        <title>Genome sequencing provides insights into the evolution of gene families encoding plant cell wall-degrading enzymes in longhorned beetles.</title>
        <authorList>
            <person name="Shin N.R."/>
            <person name="Okamura Y."/>
            <person name="Kirsch R."/>
            <person name="Pauchet Y."/>
        </authorList>
    </citation>
    <scope>NUCLEOTIDE SEQUENCE</scope>
    <source>
        <strain evidence="1">MMC_N1</strain>
    </source>
</reference>
<name>A0ABQ9JJ55_9CUCU</name>
<organism evidence="1 2">
    <name type="scientific">Molorchus minor</name>
    <dbReference type="NCBI Taxonomy" id="1323400"/>
    <lineage>
        <taxon>Eukaryota</taxon>
        <taxon>Metazoa</taxon>
        <taxon>Ecdysozoa</taxon>
        <taxon>Arthropoda</taxon>
        <taxon>Hexapoda</taxon>
        <taxon>Insecta</taxon>
        <taxon>Pterygota</taxon>
        <taxon>Neoptera</taxon>
        <taxon>Endopterygota</taxon>
        <taxon>Coleoptera</taxon>
        <taxon>Polyphaga</taxon>
        <taxon>Cucujiformia</taxon>
        <taxon>Chrysomeloidea</taxon>
        <taxon>Cerambycidae</taxon>
        <taxon>Lamiinae</taxon>
        <taxon>Monochamini</taxon>
        <taxon>Molorchus</taxon>
    </lineage>
</organism>
<comment type="caution">
    <text evidence="1">The sequence shown here is derived from an EMBL/GenBank/DDBJ whole genome shotgun (WGS) entry which is preliminary data.</text>
</comment>
<dbReference type="Proteomes" id="UP001162164">
    <property type="component" value="Unassembled WGS sequence"/>
</dbReference>
<evidence type="ECO:0000313" key="1">
    <source>
        <dbReference type="EMBL" id="KAJ8978258.1"/>
    </source>
</evidence>
<proteinExistence type="predicted"/>
<accession>A0ABQ9JJ55</accession>
<protein>
    <submittedName>
        <fullName evidence="1">Uncharacterized protein</fullName>
    </submittedName>
</protein>